<comment type="similarity">
    <text evidence="1">Belongs to the ThrE exporter (TC 2.A.79) family.</text>
</comment>
<dbReference type="EMBL" id="BMNA01000004">
    <property type="protein sequence ID" value="GGM04471.1"/>
    <property type="molecule type" value="Genomic_DNA"/>
</dbReference>
<evidence type="ECO:0000259" key="3">
    <source>
        <dbReference type="Pfam" id="PF06738"/>
    </source>
</evidence>
<reference evidence="4" key="2">
    <citation type="submission" date="2020-09" db="EMBL/GenBank/DDBJ databases">
        <authorList>
            <person name="Sun Q."/>
            <person name="Zhou Y."/>
        </authorList>
    </citation>
    <scope>NUCLEOTIDE SEQUENCE</scope>
    <source>
        <strain evidence="4">CGMCC 4.7308</strain>
    </source>
</reference>
<evidence type="ECO:0000256" key="1">
    <source>
        <dbReference type="ARBA" id="ARBA00034125"/>
    </source>
</evidence>
<dbReference type="AlphaFoldDB" id="A0A917WH26"/>
<proteinExistence type="inferred from homology"/>
<keyword evidence="2" id="KW-0472">Membrane</keyword>
<dbReference type="InterPro" id="IPR010619">
    <property type="entry name" value="ThrE-like_N"/>
</dbReference>
<evidence type="ECO:0000313" key="5">
    <source>
        <dbReference type="Proteomes" id="UP000655208"/>
    </source>
</evidence>
<reference evidence="4" key="1">
    <citation type="journal article" date="2014" name="Int. J. Syst. Evol. Microbiol.">
        <title>Complete genome sequence of Corynebacterium casei LMG S-19264T (=DSM 44701T), isolated from a smear-ripened cheese.</title>
        <authorList>
            <consortium name="US DOE Joint Genome Institute (JGI-PGF)"/>
            <person name="Walter F."/>
            <person name="Albersmeier A."/>
            <person name="Kalinowski J."/>
            <person name="Ruckert C."/>
        </authorList>
    </citation>
    <scope>NUCLEOTIDE SEQUENCE</scope>
    <source>
        <strain evidence="4">CGMCC 4.7308</strain>
    </source>
</reference>
<keyword evidence="5" id="KW-1185">Reference proteome</keyword>
<dbReference type="InterPro" id="IPR051361">
    <property type="entry name" value="ThrE/Ser_Exporter"/>
</dbReference>
<feature type="transmembrane region" description="Helical" evidence="2">
    <location>
        <begin position="359"/>
        <end position="379"/>
    </location>
</feature>
<dbReference type="GO" id="GO:0022857">
    <property type="term" value="F:transmembrane transporter activity"/>
    <property type="evidence" value="ECO:0007669"/>
    <property type="project" value="InterPro"/>
</dbReference>
<dbReference type="Proteomes" id="UP000655208">
    <property type="component" value="Unassembled WGS sequence"/>
</dbReference>
<evidence type="ECO:0000313" key="4">
    <source>
        <dbReference type="EMBL" id="GGM04471.1"/>
    </source>
</evidence>
<accession>A0A917WH26</accession>
<feature type="domain" description="Threonine/serine exporter-like N-terminal" evidence="3">
    <location>
        <begin position="27"/>
        <end position="264"/>
    </location>
</feature>
<evidence type="ECO:0000256" key="2">
    <source>
        <dbReference type="SAM" id="Phobius"/>
    </source>
</evidence>
<organism evidence="4 5">
    <name type="scientific">Nakamurella endophytica</name>
    <dbReference type="NCBI Taxonomy" id="1748367"/>
    <lineage>
        <taxon>Bacteria</taxon>
        <taxon>Bacillati</taxon>
        <taxon>Actinomycetota</taxon>
        <taxon>Actinomycetes</taxon>
        <taxon>Nakamurellales</taxon>
        <taxon>Nakamurellaceae</taxon>
        <taxon>Nakamurella</taxon>
    </lineage>
</organism>
<feature type="transmembrane region" description="Helical" evidence="2">
    <location>
        <begin position="391"/>
        <end position="414"/>
    </location>
</feature>
<feature type="transmembrane region" description="Helical" evidence="2">
    <location>
        <begin position="182"/>
        <end position="204"/>
    </location>
</feature>
<name>A0A917WH26_9ACTN</name>
<dbReference type="Pfam" id="PF06738">
    <property type="entry name" value="ThrE"/>
    <property type="match status" value="1"/>
</dbReference>
<keyword evidence="2" id="KW-0812">Transmembrane</keyword>
<dbReference type="PANTHER" id="PTHR31082">
    <property type="entry name" value="PHEROMONE-REGULATED MEMBRANE PROTEIN 10"/>
    <property type="match status" value="1"/>
</dbReference>
<feature type="transmembrane region" description="Helical" evidence="2">
    <location>
        <begin position="210"/>
        <end position="231"/>
    </location>
</feature>
<feature type="transmembrane region" description="Helical" evidence="2">
    <location>
        <begin position="252"/>
        <end position="275"/>
    </location>
</feature>
<feature type="transmembrane region" description="Helical" evidence="2">
    <location>
        <begin position="307"/>
        <end position="325"/>
    </location>
</feature>
<feature type="transmembrane region" description="Helical" evidence="2">
    <location>
        <begin position="281"/>
        <end position="300"/>
    </location>
</feature>
<comment type="caution">
    <text evidence="4">The sequence shown here is derived from an EMBL/GenBank/DDBJ whole genome shotgun (WGS) entry which is preliminary data.</text>
</comment>
<gene>
    <name evidence="4" type="ORF">GCM10011594_25850</name>
</gene>
<dbReference type="PANTHER" id="PTHR31082:SF4">
    <property type="entry name" value="PHEROMONE-REGULATED MEMBRANE PROTEIN 10"/>
    <property type="match status" value="1"/>
</dbReference>
<keyword evidence="2" id="KW-1133">Transmembrane helix</keyword>
<protein>
    <recommendedName>
        <fullName evidence="3">Threonine/serine exporter-like N-terminal domain-containing protein</fullName>
    </recommendedName>
</protein>
<feature type="transmembrane region" description="Helical" evidence="2">
    <location>
        <begin position="331"/>
        <end position="352"/>
    </location>
</feature>
<sequence>MLPRLPAPRSLDPVPRVDEPSARLQQLLVALGASLVGSGLPVSDVVRTLTRVAVSLGAPSAELLVFPNALIVAVPGQDETRIALGSSVAGEARFDRTAALLGLVDRASRAEIGVEDALAELERLERRPPRFPWWVRMTGHGLSAAAIAVLLHTSLGELAVALLLGTAVGGLKLLTRAGTISAVLLPVTSAFAVSVVVFFAAAHGWGQNPLVMLVPALISLLPGSTLAVAIIELAAGDMIAGASRMMSGLLQFALLAFGIVAGYAAVGLDSLQALIVAQSPIGAWSPWVAVLLFAVGNYFYFCGPPRCLPYLIAVLYVGYAGQVLGNEALGALFGGFLGAMLLTTTSSVVQVLPGAPPATVTFLPAFWVLAPGAAGLIGLTQSAGADLSPNVGLAAFAGTVLAIGLGVLAGTGVYRSLYRWAPARWRLRVP</sequence>